<dbReference type="RefSeq" id="WP_345780765.1">
    <property type="nucleotide sequence ID" value="NZ_JANHDI010000012.1"/>
</dbReference>
<gene>
    <name evidence="2" type="ORF">ACFSBX_12465</name>
</gene>
<name>A0ABD6CRP7_9EURY</name>
<dbReference type="InterPro" id="IPR043814">
    <property type="entry name" value="DUF5796"/>
</dbReference>
<dbReference type="AlphaFoldDB" id="A0ABD6CRP7"/>
<comment type="caution">
    <text evidence="2">The sequence shown here is derived from an EMBL/GenBank/DDBJ whole genome shotgun (WGS) entry which is preliminary data.</text>
</comment>
<reference evidence="2 3" key="1">
    <citation type="journal article" date="2019" name="Int. J. Syst. Evol. Microbiol.">
        <title>The Global Catalogue of Microorganisms (GCM) 10K type strain sequencing project: providing services to taxonomists for standard genome sequencing and annotation.</title>
        <authorList>
            <consortium name="The Broad Institute Genomics Platform"/>
            <consortium name="The Broad Institute Genome Sequencing Center for Infectious Disease"/>
            <person name="Wu L."/>
            <person name="Ma J."/>
        </authorList>
    </citation>
    <scope>NUCLEOTIDE SEQUENCE [LARGE SCALE GENOMIC DNA]</scope>
    <source>
        <strain evidence="2 3">CGMCC 1.12121</strain>
    </source>
</reference>
<organism evidence="2 3">
    <name type="scientific">Halobellus rarus</name>
    <dbReference type="NCBI Taxonomy" id="1126237"/>
    <lineage>
        <taxon>Archaea</taxon>
        <taxon>Methanobacteriati</taxon>
        <taxon>Methanobacteriota</taxon>
        <taxon>Stenosarchaea group</taxon>
        <taxon>Halobacteria</taxon>
        <taxon>Halobacteriales</taxon>
        <taxon>Haloferacaceae</taxon>
        <taxon>Halobellus</taxon>
    </lineage>
</organism>
<sequence>MSARNDVPPSTVGVELLDHGVEVEYTDGRTTLYRGVPEPVTDTLTTPPKKETHVLVTDPTETEGVMLYVNDLKTHDDILEATGVGRVVLEDGEAEEIFPGVTVRRPGGMRTEVEADPEIARGRVFVFVEDDWSEQSYEFVVGDRATSDVTDTDDAEHAVDTDDDQRSGDTERTEGAQES</sequence>
<dbReference type="Pfam" id="PF19109">
    <property type="entry name" value="DUF5796"/>
    <property type="match status" value="1"/>
</dbReference>
<dbReference type="Proteomes" id="UP001597085">
    <property type="component" value="Unassembled WGS sequence"/>
</dbReference>
<evidence type="ECO:0000313" key="3">
    <source>
        <dbReference type="Proteomes" id="UP001597085"/>
    </source>
</evidence>
<feature type="region of interest" description="Disordered" evidence="1">
    <location>
        <begin position="142"/>
        <end position="179"/>
    </location>
</feature>
<keyword evidence="3" id="KW-1185">Reference proteome</keyword>
<dbReference type="EMBL" id="JBHUDK010000011">
    <property type="protein sequence ID" value="MFD1599767.1"/>
    <property type="molecule type" value="Genomic_DNA"/>
</dbReference>
<evidence type="ECO:0000313" key="2">
    <source>
        <dbReference type="EMBL" id="MFD1599767.1"/>
    </source>
</evidence>
<protein>
    <submittedName>
        <fullName evidence="2">DUF5796 family protein</fullName>
    </submittedName>
</protein>
<evidence type="ECO:0000256" key="1">
    <source>
        <dbReference type="SAM" id="MobiDB-lite"/>
    </source>
</evidence>
<accession>A0ABD6CRP7</accession>
<feature type="compositionally biased region" description="Basic and acidic residues" evidence="1">
    <location>
        <begin position="155"/>
        <end position="179"/>
    </location>
</feature>
<proteinExistence type="predicted"/>